<evidence type="ECO:0008006" key="3">
    <source>
        <dbReference type="Google" id="ProtNLM"/>
    </source>
</evidence>
<accession>A0A1B7LX26</accession>
<dbReference type="InterPro" id="IPR012349">
    <property type="entry name" value="Split_barrel_FMN-bd"/>
</dbReference>
<protein>
    <recommendedName>
        <fullName evidence="3">Flavin-nucleotide-binding protein</fullName>
    </recommendedName>
</protein>
<proteinExistence type="predicted"/>
<evidence type="ECO:0000313" key="1">
    <source>
        <dbReference type="EMBL" id="OAV59593.1"/>
    </source>
</evidence>
<sequence>MSSVEKLSENQCWELLRSTEVGRLAVIVGDHPEIFPVNFAVDQGTVLFRSAQGTKVASALSDAAVAFEADGYDALTGLVWSVVIKGHATSFRAIDEAVDSFEVEVRPWQAGKKERFVRIRPHEVTGRRFPKSTQEN</sequence>
<reference evidence="1 2" key="1">
    <citation type="submission" date="2016-04" db="EMBL/GenBank/DDBJ databases">
        <title>First whole genome shotgun sequence of the bacterium Enteractinococcus sp. strain UASWS1574.</title>
        <authorList>
            <person name="Crovadore J."/>
            <person name="Chablais R."/>
            <person name="Lefort F."/>
        </authorList>
    </citation>
    <scope>NUCLEOTIDE SEQUENCE [LARGE SCALE GENOMIC DNA]</scope>
    <source>
        <strain evidence="1 2">UASWS1574</strain>
    </source>
</reference>
<dbReference type="InterPro" id="IPR024747">
    <property type="entry name" value="Pyridox_Oxase-rel"/>
</dbReference>
<dbReference type="OrthoDB" id="7062584at2"/>
<comment type="caution">
    <text evidence="1">The sequence shown here is derived from an EMBL/GenBank/DDBJ whole genome shotgun (WGS) entry which is preliminary data.</text>
</comment>
<dbReference type="RefSeq" id="WP_043058921.1">
    <property type="nucleotide sequence ID" value="NZ_LXEY01000022.1"/>
</dbReference>
<keyword evidence="2" id="KW-1185">Reference proteome</keyword>
<dbReference type="SUPFAM" id="SSF50475">
    <property type="entry name" value="FMN-binding split barrel"/>
    <property type="match status" value="1"/>
</dbReference>
<dbReference type="STRING" id="1837282.A6F49_16280"/>
<name>A0A1B7LX26_9MICC</name>
<evidence type="ECO:0000313" key="2">
    <source>
        <dbReference type="Proteomes" id="UP000078292"/>
    </source>
</evidence>
<dbReference type="EMBL" id="LXEY01000022">
    <property type="protein sequence ID" value="OAV59593.1"/>
    <property type="molecule type" value="Genomic_DNA"/>
</dbReference>
<dbReference type="Pfam" id="PF12900">
    <property type="entry name" value="Pyridox_ox_2"/>
    <property type="match status" value="1"/>
</dbReference>
<dbReference type="Gene3D" id="2.30.110.10">
    <property type="entry name" value="Electron Transport, Fmn-binding Protein, Chain A"/>
    <property type="match status" value="1"/>
</dbReference>
<organism evidence="1 2">
    <name type="scientific">Enteractinococcus helveticum</name>
    <dbReference type="NCBI Taxonomy" id="1837282"/>
    <lineage>
        <taxon>Bacteria</taxon>
        <taxon>Bacillati</taxon>
        <taxon>Actinomycetota</taxon>
        <taxon>Actinomycetes</taxon>
        <taxon>Micrococcales</taxon>
        <taxon>Micrococcaceae</taxon>
    </lineage>
</organism>
<gene>
    <name evidence="1" type="ORF">A6F49_16280</name>
</gene>
<dbReference type="Proteomes" id="UP000078292">
    <property type="component" value="Unassembled WGS sequence"/>
</dbReference>
<dbReference type="AlphaFoldDB" id="A0A1B7LX26"/>